<sequence length="79" mass="8688">MQKRRDYRDQLLAGKGHRRGQAQRSPQRPALIAGAGENIPQLTKRLVELRHQPQSVVAEAHAAGGAMDEGFTGHPLQAR</sequence>
<dbReference type="EMBL" id="UGMD01000002">
    <property type="protein sequence ID" value="STV17226.1"/>
    <property type="molecule type" value="Genomic_DNA"/>
</dbReference>
<evidence type="ECO:0000313" key="3">
    <source>
        <dbReference type="Proteomes" id="UP000255192"/>
    </source>
</evidence>
<accession>A0A378ASN4</accession>
<name>A0A378ASN4_KLEPN</name>
<feature type="region of interest" description="Disordered" evidence="1">
    <location>
        <begin position="1"/>
        <end position="35"/>
    </location>
</feature>
<organism evidence="2 3">
    <name type="scientific">Klebsiella pneumoniae</name>
    <dbReference type="NCBI Taxonomy" id="573"/>
    <lineage>
        <taxon>Bacteria</taxon>
        <taxon>Pseudomonadati</taxon>
        <taxon>Pseudomonadota</taxon>
        <taxon>Gammaproteobacteria</taxon>
        <taxon>Enterobacterales</taxon>
        <taxon>Enterobacteriaceae</taxon>
        <taxon>Klebsiella/Raoultella group</taxon>
        <taxon>Klebsiella</taxon>
        <taxon>Klebsiella pneumoniae complex</taxon>
    </lineage>
</organism>
<reference evidence="2 3" key="1">
    <citation type="submission" date="2018-06" db="EMBL/GenBank/DDBJ databases">
        <authorList>
            <consortium name="Pathogen Informatics"/>
            <person name="Doyle S."/>
        </authorList>
    </citation>
    <scope>NUCLEOTIDE SEQUENCE [LARGE SCALE GENOMIC DNA]</scope>
    <source>
        <strain evidence="2 3">NCTC204</strain>
    </source>
</reference>
<evidence type="ECO:0000256" key="1">
    <source>
        <dbReference type="SAM" id="MobiDB-lite"/>
    </source>
</evidence>
<proteinExistence type="predicted"/>
<dbReference type="AlphaFoldDB" id="A0A378ASN4"/>
<evidence type="ECO:0000313" key="2">
    <source>
        <dbReference type="EMBL" id="STV17226.1"/>
    </source>
</evidence>
<dbReference type="Proteomes" id="UP000255192">
    <property type="component" value="Unassembled WGS sequence"/>
</dbReference>
<gene>
    <name evidence="2" type="ORF">NCTC204_04392</name>
</gene>
<protein>
    <submittedName>
        <fullName evidence="2">Uncharacterized protein</fullName>
    </submittedName>
</protein>